<protein>
    <recommendedName>
        <fullName evidence="3">THAP4-like heme-binding beta-barrel domain-containing protein</fullName>
    </recommendedName>
</protein>
<dbReference type="Proteomes" id="UP000092544">
    <property type="component" value="Unassembled WGS sequence"/>
</dbReference>
<organism evidence="1 2">
    <name type="scientific">Marinomonas spartinae</name>
    <dbReference type="NCBI Taxonomy" id="1792290"/>
    <lineage>
        <taxon>Bacteria</taxon>
        <taxon>Pseudomonadati</taxon>
        <taxon>Pseudomonadota</taxon>
        <taxon>Gammaproteobacteria</taxon>
        <taxon>Oceanospirillales</taxon>
        <taxon>Oceanospirillaceae</taxon>
        <taxon>Marinomonas</taxon>
    </lineage>
</organism>
<evidence type="ECO:0000313" key="1">
    <source>
        <dbReference type="EMBL" id="SBS25198.1"/>
    </source>
</evidence>
<dbReference type="STRING" id="1792290.MSP8886_00202"/>
<gene>
    <name evidence="1" type="ORF">MSP8886_00202</name>
</gene>
<evidence type="ECO:0008006" key="3">
    <source>
        <dbReference type="Google" id="ProtNLM"/>
    </source>
</evidence>
<dbReference type="NCBIfam" id="NF040572">
    <property type="entry name" value="heme_bind_FMP"/>
    <property type="match status" value="1"/>
</dbReference>
<name>A0A1A8T376_9GAMM</name>
<sequence>MSINDHLKGASRCPFHQTETPQNGVNQSASPFVPDYNIPLLAPGGGDNDAEQLAKLGPLRKLIGTWVSNRFSGYNVMPIPQATASNGFIVKNFYYYEVVTFSAILGKVANRGGVEEQDSYTIFYEQRVFFAEGEQRDKLVHAENGSWSHFIKGPQGQGILNTKPNIPSPPAPNPILPQNPDTSVLKQISVPHGNSILALGGCRIIDGAPTIENENALPINTPSEFNAVYGPNIPENPNVNPNIVLQKALSNITPHNPIVQTHVIEVNSDNNGEVSNVPFIREHADVSKYTNTIWIEELASGFLQLQYSQNITLSFPALSTKKNEYLFPHVTANTLYKVC</sequence>
<dbReference type="OrthoDB" id="9784808at2"/>
<dbReference type="InterPro" id="IPR047975">
    <property type="entry name" value="Heme_bind_FMP"/>
</dbReference>
<dbReference type="InterPro" id="IPR012674">
    <property type="entry name" value="Calycin"/>
</dbReference>
<dbReference type="EMBL" id="FLOB01000001">
    <property type="protein sequence ID" value="SBS25198.1"/>
    <property type="molecule type" value="Genomic_DNA"/>
</dbReference>
<dbReference type="AlphaFoldDB" id="A0A1A8T376"/>
<keyword evidence="2" id="KW-1185">Reference proteome</keyword>
<evidence type="ECO:0000313" key="2">
    <source>
        <dbReference type="Proteomes" id="UP000092544"/>
    </source>
</evidence>
<reference evidence="1 2" key="1">
    <citation type="submission" date="2016-06" db="EMBL/GenBank/DDBJ databases">
        <authorList>
            <person name="Kjaerup R.B."/>
            <person name="Dalgaard T.S."/>
            <person name="Juul-Madsen H.R."/>
        </authorList>
    </citation>
    <scope>NUCLEOTIDE SEQUENCE [LARGE SCALE GENOMIC DNA]</scope>
    <source>
        <strain evidence="1 2">CECT 8886</strain>
    </source>
</reference>
<dbReference type="SUPFAM" id="SSF50814">
    <property type="entry name" value="Lipocalins"/>
    <property type="match status" value="1"/>
</dbReference>
<accession>A0A1A8T376</accession>
<dbReference type="RefSeq" id="WP_067011804.1">
    <property type="nucleotide sequence ID" value="NZ_FLOB01000001.1"/>
</dbReference>
<proteinExistence type="predicted"/>